<protein>
    <submittedName>
        <fullName evidence="1">Uncharacterized protein</fullName>
    </submittedName>
</protein>
<proteinExistence type="predicted"/>
<name>A0A0H5Q5W8_9ZZZZ</name>
<sequence>MTIAHDPVKTCGQVGHILNISFTVRCRHREEIWHSERTYIDSGTEDLELLVDELVEFGPFDSMDEIRDAIEDLQANGLGALQDYGLTP</sequence>
<dbReference type="AlphaFoldDB" id="A0A0H5Q5W8"/>
<accession>A0A0H5Q5W8</accession>
<reference evidence="1" key="2">
    <citation type="submission" date="2015-07" db="EMBL/GenBank/DDBJ databases">
        <title>Plasmids, circular viruses and viroids from rat gut.</title>
        <authorList>
            <person name="Jorgensen T.J."/>
            <person name="Hansen M.A."/>
            <person name="Xu Z."/>
            <person name="Tabak M.A."/>
            <person name="Sorensen S.J."/>
            <person name="Hansen L.H."/>
        </authorList>
    </citation>
    <scope>NUCLEOTIDE SEQUENCE</scope>
    <source>
        <strain evidence="1">RGFK1284</strain>
    </source>
</reference>
<organism evidence="1">
    <name type="scientific">uncultured prokaryote</name>
    <dbReference type="NCBI Taxonomy" id="198431"/>
    <lineage>
        <taxon>unclassified sequences</taxon>
        <taxon>environmental samples</taxon>
    </lineage>
</organism>
<evidence type="ECO:0000313" key="1">
    <source>
        <dbReference type="EMBL" id="CRY96810.1"/>
    </source>
</evidence>
<reference evidence="1" key="1">
    <citation type="submission" date="2015-06" db="EMBL/GenBank/DDBJ databases">
        <authorList>
            <person name="Joergensen T."/>
        </authorList>
    </citation>
    <scope>NUCLEOTIDE SEQUENCE</scope>
    <source>
        <strain evidence="1">RGFK1284</strain>
    </source>
</reference>
<dbReference type="EMBL" id="LN853854">
    <property type="protein sequence ID" value="CRY96810.1"/>
    <property type="molecule type" value="Genomic_DNA"/>
</dbReference>